<dbReference type="AlphaFoldDB" id="A0A9P0CNJ1"/>
<dbReference type="Gene3D" id="1.25.40.20">
    <property type="entry name" value="Ankyrin repeat-containing domain"/>
    <property type="match status" value="1"/>
</dbReference>
<feature type="region of interest" description="Disordered" evidence="16">
    <location>
        <begin position="938"/>
        <end position="981"/>
    </location>
</feature>
<feature type="transmembrane region" description="Helical" evidence="17">
    <location>
        <begin position="397"/>
        <end position="417"/>
    </location>
</feature>
<evidence type="ECO:0000256" key="17">
    <source>
        <dbReference type="SAM" id="Phobius"/>
    </source>
</evidence>
<dbReference type="GO" id="GO:0033583">
    <property type="term" value="C:rhabdomere membrane"/>
    <property type="evidence" value="ECO:0007669"/>
    <property type="project" value="UniProtKB-SubCell"/>
</dbReference>
<dbReference type="Pfam" id="PF12796">
    <property type="entry name" value="Ank_2"/>
    <property type="match status" value="1"/>
</dbReference>
<dbReference type="OrthoDB" id="2373987at2759"/>
<comment type="subcellular location">
    <subcellularLocation>
        <location evidence="13">Cell projection</location>
        <location evidence="13">Rhabdomere membrane</location>
        <topology evidence="13">Multi-pass membrane protein</topology>
    </subcellularLocation>
</comment>
<keyword evidence="10 17" id="KW-0472">Membrane</keyword>
<keyword evidence="3" id="KW-0106">Calcium</keyword>
<feature type="compositionally biased region" description="Acidic residues" evidence="16">
    <location>
        <begin position="18"/>
        <end position="32"/>
    </location>
</feature>
<dbReference type="InterPro" id="IPR002110">
    <property type="entry name" value="Ankyrin_rpt"/>
</dbReference>
<dbReference type="InterPro" id="IPR002153">
    <property type="entry name" value="TRPC_channel"/>
</dbReference>
<evidence type="ECO:0000256" key="12">
    <source>
        <dbReference type="ARBA" id="ARBA00023303"/>
    </source>
</evidence>
<dbReference type="PROSITE" id="PS50088">
    <property type="entry name" value="ANK_REPEAT"/>
    <property type="match status" value="1"/>
</dbReference>
<feature type="region of interest" description="Disordered" evidence="16">
    <location>
        <begin position="10"/>
        <end position="43"/>
    </location>
</feature>
<dbReference type="FunFam" id="1.25.40.20:FF:000221">
    <property type="entry name" value="Transient receptor potential-gamma protein"/>
    <property type="match status" value="1"/>
</dbReference>
<dbReference type="Pfam" id="PF08344">
    <property type="entry name" value="TRP_2"/>
    <property type="match status" value="1"/>
</dbReference>
<dbReference type="PANTHER" id="PTHR10117:SF54">
    <property type="entry name" value="TRANSIENT RECEPTOR POTENTIAL-GAMMA PROTEIN"/>
    <property type="match status" value="1"/>
</dbReference>
<dbReference type="SMART" id="SM01420">
    <property type="entry name" value="TRP_2"/>
    <property type="match status" value="1"/>
</dbReference>
<evidence type="ECO:0000256" key="4">
    <source>
        <dbReference type="ARBA" id="ARBA00022673"/>
    </source>
</evidence>
<feature type="compositionally biased region" description="Low complexity" evidence="16">
    <location>
        <begin position="1170"/>
        <end position="1182"/>
    </location>
</feature>
<evidence type="ECO:0000256" key="16">
    <source>
        <dbReference type="SAM" id="MobiDB-lite"/>
    </source>
</evidence>
<keyword evidence="1" id="KW-0813">Transport</keyword>
<accession>A0A9P0CNJ1</accession>
<feature type="transmembrane region" description="Helical" evidence="17">
    <location>
        <begin position="605"/>
        <end position="627"/>
    </location>
</feature>
<dbReference type="GO" id="GO:0051480">
    <property type="term" value="P:regulation of cytosolic calcium ion concentration"/>
    <property type="evidence" value="ECO:0007669"/>
    <property type="project" value="TreeGrafter"/>
</dbReference>
<feature type="compositionally biased region" description="Polar residues" evidence="16">
    <location>
        <begin position="1004"/>
        <end position="1014"/>
    </location>
</feature>
<feature type="transmembrane region" description="Helical" evidence="17">
    <location>
        <begin position="694"/>
        <end position="716"/>
    </location>
</feature>
<feature type="compositionally biased region" description="Polar residues" evidence="16">
    <location>
        <begin position="946"/>
        <end position="960"/>
    </location>
</feature>
<keyword evidence="11" id="KW-0966">Cell projection</keyword>
<evidence type="ECO:0000256" key="2">
    <source>
        <dbReference type="ARBA" id="ARBA00022475"/>
    </source>
</evidence>
<reference evidence="19" key="1">
    <citation type="submission" date="2022-01" db="EMBL/GenBank/DDBJ databases">
        <authorList>
            <person name="King R."/>
        </authorList>
    </citation>
    <scope>NUCLEOTIDE SEQUENCE</scope>
</reference>
<dbReference type="GO" id="GO:0015279">
    <property type="term" value="F:store-operated calcium channel activity"/>
    <property type="evidence" value="ECO:0007669"/>
    <property type="project" value="TreeGrafter"/>
</dbReference>
<feature type="compositionally biased region" description="Basic residues" evidence="16">
    <location>
        <begin position="963"/>
        <end position="980"/>
    </location>
</feature>
<name>A0A9P0CNJ1_9CUCU</name>
<evidence type="ECO:0000256" key="11">
    <source>
        <dbReference type="ARBA" id="ARBA00023273"/>
    </source>
</evidence>
<dbReference type="GO" id="GO:0070679">
    <property type="term" value="F:inositol 1,4,5 trisphosphate binding"/>
    <property type="evidence" value="ECO:0007669"/>
    <property type="project" value="TreeGrafter"/>
</dbReference>
<keyword evidence="8 15" id="KW-0040">ANK repeat</keyword>
<evidence type="ECO:0000259" key="18">
    <source>
        <dbReference type="SMART" id="SM01420"/>
    </source>
</evidence>
<dbReference type="SUPFAM" id="SSF48403">
    <property type="entry name" value="Ankyrin repeat"/>
    <property type="match status" value="1"/>
</dbReference>
<dbReference type="GO" id="GO:0034703">
    <property type="term" value="C:cation channel complex"/>
    <property type="evidence" value="ECO:0007669"/>
    <property type="project" value="TreeGrafter"/>
</dbReference>
<dbReference type="Pfam" id="PF00023">
    <property type="entry name" value="Ank"/>
    <property type="match status" value="1"/>
</dbReference>
<evidence type="ECO:0000256" key="6">
    <source>
        <dbReference type="ARBA" id="ARBA00022737"/>
    </source>
</evidence>
<evidence type="ECO:0000256" key="3">
    <source>
        <dbReference type="ARBA" id="ARBA00022568"/>
    </source>
</evidence>
<feature type="compositionally biased region" description="Basic and acidic residues" evidence="16">
    <location>
        <begin position="1111"/>
        <end position="1124"/>
    </location>
</feature>
<feature type="region of interest" description="Disordered" evidence="16">
    <location>
        <begin position="994"/>
        <end position="1044"/>
    </location>
</feature>
<keyword evidence="5 17" id="KW-0812">Transmembrane</keyword>
<feature type="compositionally biased region" description="Polar residues" evidence="16">
    <location>
        <begin position="1137"/>
        <end position="1163"/>
    </location>
</feature>
<evidence type="ECO:0000256" key="5">
    <source>
        <dbReference type="ARBA" id="ARBA00022692"/>
    </source>
</evidence>
<feature type="compositionally biased region" description="Polar residues" evidence="16">
    <location>
        <begin position="1031"/>
        <end position="1040"/>
    </location>
</feature>
<feature type="repeat" description="ANK" evidence="15">
    <location>
        <begin position="208"/>
        <end position="240"/>
    </location>
</feature>
<dbReference type="SMART" id="SM00248">
    <property type="entry name" value="ANK"/>
    <property type="match status" value="2"/>
</dbReference>
<keyword evidence="4" id="KW-0107">Calcium channel</keyword>
<evidence type="ECO:0000313" key="19">
    <source>
        <dbReference type="EMBL" id="CAH1104926.1"/>
    </source>
</evidence>
<keyword evidence="7 17" id="KW-1133">Transmembrane helix</keyword>
<dbReference type="InterPro" id="IPR036770">
    <property type="entry name" value="Ankyrin_rpt-contain_sf"/>
</dbReference>
<keyword evidence="6" id="KW-0677">Repeat</keyword>
<feature type="region of interest" description="Disordered" evidence="16">
    <location>
        <begin position="1065"/>
        <end position="1091"/>
    </location>
</feature>
<dbReference type="PRINTS" id="PR01097">
    <property type="entry name" value="TRNSRECEPTRP"/>
</dbReference>
<dbReference type="GO" id="GO:0050877">
    <property type="term" value="P:nervous system process"/>
    <property type="evidence" value="ECO:0007669"/>
    <property type="project" value="UniProtKB-ARBA"/>
</dbReference>
<keyword evidence="3" id="KW-0109">Calcium transport</keyword>
<feature type="region of interest" description="Disordered" evidence="16">
    <location>
        <begin position="1105"/>
        <end position="1218"/>
    </location>
</feature>
<comment type="similarity">
    <text evidence="14">Belongs to the transient receptor (TC 1.A.4) family. STrpC subfamily.</text>
</comment>
<keyword evidence="2" id="KW-1003">Cell membrane</keyword>
<evidence type="ECO:0000256" key="8">
    <source>
        <dbReference type="ARBA" id="ARBA00023043"/>
    </source>
</evidence>
<keyword evidence="20" id="KW-1185">Reference proteome</keyword>
<feature type="domain" description="Transient receptor ion channel" evidence="18">
    <location>
        <begin position="243"/>
        <end position="305"/>
    </location>
</feature>
<gene>
    <name evidence="19" type="ORF">PSYICH_LOCUS6134</name>
</gene>
<evidence type="ECO:0000256" key="13">
    <source>
        <dbReference type="ARBA" id="ARBA00043946"/>
    </source>
</evidence>
<keyword evidence="12" id="KW-0407">Ion channel</keyword>
<feature type="region of interest" description="Disordered" evidence="16">
    <location>
        <begin position="906"/>
        <end position="926"/>
    </location>
</feature>
<dbReference type="Proteomes" id="UP001153636">
    <property type="component" value="Chromosome 18"/>
</dbReference>
<dbReference type="Pfam" id="PF00520">
    <property type="entry name" value="Ion_trans"/>
    <property type="match status" value="1"/>
</dbReference>
<evidence type="ECO:0000256" key="15">
    <source>
        <dbReference type="PROSITE-ProRule" id="PRU00023"/>
    </source>
</evidence>
<sequence length="1218" mass="138963">MRTKLAMLEFFTTNSAAENEEEEEEEEDDEMGEGARYTGTKRSSETCIEIPRIDTTSTCLLDKPRIDAKVKRHSIHGMMEEENVIRPHQEIAQLTLDEKKFLLAVERGDVASTRRMLQRAEETNYININCVDPLGRSALLMAIDNENLEMVELLIEHKVETKDALLHAISEEFVEAVEVLLEHEETIHRKGDPHSWEALPPDTATFTPDITPLILSAHRDNYEIIKILLDRGATLPMPHDVRCGCDECVTSRLEDSLRHSRSRINAYRALASPSLIALSSKDPILTAFELSWELRRLSFMEHEFKSEYQELRKQCQDFATALLDHTRSSYELEVLLNHDPTGPAFEHGDRMHLNRLKLAIKLRQKKFVAHSNVQQLLASLWYEGLPGFRRKNMVLQALEIVRIGILFPFFSIAYIAAPHSVIGQTMRKPFIKFICHSASYFLFLFLLILASQRQFLQSFFGVETPEEVFTQRGAKPSLVEWIILSYVSGLIWSEIKQLWDVGLEEYVRDMWNVIDFITNSLYVATVSLRVVSIYQVQLNSDALLKIEEKREDWDAWDPMLISEGLFSAANIFSSLKLVYIFSVNPHLGPLQVSLSRMVMDIMKFFFLYVLVLFAFSCGLNQLLWYYADSEKQRCWQETGDKLNHNQTEPDSNACTIWRRFSNLFETSQTLFWAVFGLIDLESFELHEIKIFTRFWGMLMFGTYSVINIVVLLNLLIAMMNHSYQLISERADTEWKFARSKLWISYFEEGGTVPVPFNIIPTPKSLWYVICWVQKKFCGHSRAAKKEHMRTIRRKVKQANERDFRYQGIMRNLVRRYVTVEQRKAENQGVTEDDVNEIKQDISAFRFELIEILKNSGMNTSTAHSVMGTGGKKNRQKERRLMKGFNIAPQPSTTSSLPPVAEFIASLQQQQHGSVDSSHHHHHHHHDFFGSTLSGIFSNPPRKLHMHSSTVSSSQGSINEGNNHHHKRLNLKRSHSHKRRWGTLIEAAKTGKVSRLIGRSRSEDSVCNSCRENGTNHSHSHSNSPASDDNRSISLSDSNPSLDVVDHPEKELHGIAQGLALLKKKRKKFSASRNTSPLVPPANPTDHNHRKIAPPKKFQQVLKRAASVPTRVPEEGRLVPRHEKTQSQQDSMEIPATVPSNLTPSTTEESVNTMGPTIRPSGTSREPLLFNSSSSNPTGSSQTPDDEYRPPAGCQNQSHPKLTGVIPVSGHNGPTTGWL</sequence>
<evidence type="ECO:0000256" key="10">
    <source>
        <dbReference type="ARBA" id="ARBA00023136"/>
    </source>
</evidence>
<feature type="transmembrane region" description="Helical" evidence="17">
    <location>
        <begin position="429"/>
        <end position="450"/>
    </location>
</feature>
<proteinExistence type="inferred from homology"/>
<dbReference type="InterPro" id="IPR005821">
    <property type="entry name" value="Ion_trans_dom"/>
</dbReference>
<evidence type="ECO:0000313" key="20">
    <source>
        <dbReference type="Proteomes" id="UP001153636"/>
    </source>
</evidence>
<organism evidence="19 20">
    <name type="scientific">Psylliodes chrysocephalus</name>
    <dbReference type="NCBI Taxonomy" id="3402493"/>
    <lineage>
        <taxon>Eukaryota</taxon>
        <taxon>Metazoa</taxon>
        <taxon>Ecdysozoa</taxon>
        <taxon>Arthropoda</taxon>
        <taxon>Hexapoda</taxon>
        <taxon>Insecta</taxon>
        <taxon>Pterygota</taxon>
        <taxon>Neoptera</taxon>
        <taxon>Endopterygota</taxon>
        <taxon>Coleoptera</taxon>
        <taxon>Polyphaga</taxon>
        <taxon>Cucujiformia</taxon>
        <taxon>Chrysomeloidea</taxon>
        <taxon>Chrysomelidae</taxon>
        <taxon>Galerucinae</taxon>
        <taxon>Alticini</taxon>
        <taxon>Psylliodes</taxon>
    </lineage>
</organism>
<dbReference type="EMBL" id="OV651830">
    <property type="protein sequence ID" value="CAH1104926.1"/>
    <property type="molecule type" value="Genomic_DNA"/>
</dbReference>
<dbReference type="PANTHER" id="PTHR10117">
    <property type="entry name" value="TRANSIENT RECEPTOR POTENTIAL CHANNEL"/>
    <property type="match status" value="1"/>
</dbReference>
<evidence type="ECO:0000256" key="9">
    <source>
        <dbReference type="ARBA" id="ARBA00023065"/>
    </source>
</evidence>
<dbReference type="GO" id="GO:0030425">
    <property type="term" value="C:dendrite"/>
    <property type="evidence" value="ECO:0007669"/>
    <property type="project" value="UniProtKB-ARBA"/>
</dbReference>
<protein>
    <recommendedName>
        <fullName evidence="18">Transient receptor ion channel domain-containing protein</fullName>
    </recommendedName>
</protein>
<dbReference type="InterPro" id="IPR013555">
    <property type="entry name" value="TRP_dom"/>
</dbReference>
<evidence type="ECO:0000256" key="1">
    <source>
        <dbReference type="ARBA" id="ARBA00022448"/>
    </source>
</evidence>
<evidence type="ECO:0000256" key="14">
    <source>
        <dbReference type="ARBA" id="ARBA00060916"/>
    </source>
</evidence>
<evidence type="ECO:0000256" key="7">
    <source>
        <dbReference type="ARBA" id="ARBA00022989"/>
    </source>
</evidence>
<keyword evidence="9" id="KW-0406">Ion transport</keyword>
<dbReference type="NCBIfam" id="TIGR00870">
    <property type="entry name" value="trp"/>
    <property type="match status" value="1"/>
</dbReference>